<keyword evidence="5" id="KW-0046">Antibiotic resistance</keyword>
<keyword evidence="2" id="KW-0813">Transport</keyword>
<evidence type="ECO:0000256" key="2">
    <source>
        <dbReference type="ARBA" id="ARBA00022448"/>
    </source>
</evidence>
<feature type="domain" description="ABC transporter" evidence="6">
    <location>
        <begin position="29"/>
        <end position="95"/>
    </location>
</feature>
<dbReference type="SUPFAM" id="SSF52540">
    <property type="entry name" value="P-loop containing nucleoside triphosphate hydrolases"/>
    <property type="match status" value="1"/>
</dbReference>
<comment type="caution">
    <text evidence="7">The sequence shown here is derived from an EMBL/GenBank/DDBJ whole genome shotgun (WGS) entry which is preliminary data.</text>
</comment>
<name>A0A5R9EES2_9ACTN</name>
<dbReference type="GO" id="GO:0016887">
    <property type="term" value="F:ATP hydrolysis activity"/>
    <property type="evidence" value="ECO:0007669"/>
    <property type="project" value="InterPro"/>
</dbReference>
<dbReference type="InterPro" id="IPR050763">
    <property type="entry name" value="ABC_transporter_ATP-binding"/>
</dbReference>
<dbReference type="EMBL" id="VAWE01000001">
    <property type="protein sequence ID" value="TLQ48518.1"/>
    <property type="molecule type" value="Genomic_DNA"/>
</dbReference>
<keyword evidence="4 7" id="KW-0067">ATP-binding</keyword>
<evidence type="ECO:0000313" key="7">
    <source>
        <dbReference type="EMBL" id="TLQ48518.1"/>
    </source>
</evidence>
<accession>A0A5R9EES2</accession>
<gene>
    <name evidence="7" type="ORF">FEF34_28340</name>
</gene>
<dbReference type="GO" id="GO:0046677">
    <property type="term" value="P:response to antibiotic"/>
    <property type="evidence" value="ECO:0007669"/>
    <property type="project" value="UniProtKB-KW"/>
</dbReference>
<dbReference type="Gene3D" id="3.40.50.300">
    <property type="entry name" value="P-loop containing nucleotide triphosphate hydrolases"/>
    <property type="match status" value="1"/>
</dbReference>
<evidence type="ECO:0000313" key="8">
    <source>
        <dbReference type="Proteomes" id="UP000305921"/>
    </source>
</evidence>
<dbReference type="Proteomes" id="UP000305921">
    <property type="component" value="Unassembled WGS sequence"/>
</dbReference>
<proteinExistence type="predicted"/>
<dbReference type="Pfam" id="PF00005">
    <property type="entry name" value="ABC_tran"/>
    <property type="match status" value="1"/>
</dbReference>
<dbReference type="InterPro" id="IPR003439">
    <property type="entry name" value="ABC_transporter-like_ATP-bd"/>
</dbReference>
<dbReference type="AlphaFoldDB" id="A0A5R9EES2"/>
<evidence type="ECO:0000256" key="1">
    <source>
        <dbReference type="ARBA" id="ARBA00004202"/>
    </source>
</evidence>
<evidence type="ECO:0000256" key="3">
    <source>
        <dbReference type="ARBA" id="ARBA00022741"/>
    </source>
</evidence>
<reference evidence="7 8" key="1">
    <citation type="submission" date="2019-05" db="EMBL/GenBank/DDBJ databases">
        <title>Streptomyces marianii sp. nov., a novel marine actinomycete from southern coast of India.</title>
        <authorList>
            <person name="Iniyan A.M."/>
            <person name="Wink J."/>
            <person name="Ramprasad E."/>
            <person name="Ramana C.V."/>
            <person name="Bunk B."/>
            <person name="Sproer C."/>
            <person name="Joseph F.-J.R.S."/>
            <person name="Vincent S.G.P."/>
        </authorList>
    </citation>
    <scope>NUCLEOTIDE SEQUENCE [LARGE SCALE GENOMIC DNA]</scope>
    <source>
        <strain evidence="7 8">ICN19</strain>
    </source>
</reference>
<protein>
    <submittedName>
        <fullName evidence="7">ATP-binding cassette domain-containing protein</fullName>
    </submittedName>
</protein>
<comment type="subcellular location">
    <subcellularLocation>
        <location evidence="1">Cell membrane</location>
        <topology evidence="1">Peripheral membrane protein</topology>
    </subcellularLocation>
</comment>
<dbReference type="PANTHER" id="PTHR42711">
    <property type="entry name" value="ABC TRANSPORTER ATP-BINDING PROTEIN"/>
    <property type="match status" value="1"/>
</dbReference>
<dbReference type="GO" id="GO:0005886">
    <property type="term" value="C:plasma membrane"/>
    <property type="evidence" value="ECO:0007669"/>
    <property type="project" value="UniProtKB-SubCell"/>
</dbReference>
<evidence type="ECO:0000256" key="4">
    <source>
        <dbReference type="ARBA" id="ARBA00022840"/>
    </source>
</evidence>
<keyword evidence="3" id="KW-0547">Nucleotide-binding</keyword>
<sequence>MREHRSWSWVNGFEVDGLIKAFGRTAAADGVSLSAPRGHVLGLLGPNGAGKTTAVRVLATLLRPDAGEVRVAGTGARRDPAQVRRRIALSGQHRQERRGRAGVHLQRLPAAPTGQQPASPTGTLPGWLGAWADINPVTHVMDACRALLNGTPDDGSIGRTLLWSTILFVVFRPLAVRAYGRQE</sequence>
<dbReference type="PANTHER" id="PTHR42711:SF19">
    <property type="entry name" value="DOXORUBICIN RESISTANCE ATP-BINDING PROTEIN DRRA"/>
    <property type="match status" value="1"/>
</dbReference>
<evidence type="ECO:0000256" key="5">
    <source>
        <dbReference type="ARBA" id="ARBA00023251"/>
    </source>
</evidence>
<dbReference type="OrthoDB" id="9804819at2"/>
<keyword evidence="8" id="KW-1185">Reference proteome</keyword>
<dbReference type="GO" id="GO:0005524">
    <property type="term" value="F:ATP binding"/>
    <property type="evidence" value="ECO:0007669"/>
    <property type="project" value="UniProtKB-KW"/>
</dbReference>
<dbReference type="InterPro" id="IPR027417">
    <property type="entry name" value="P-loop_NTPase"/>
</dbReference>
<evidence type="ECO:0000259" key="6">
    <source>
        <dbReference type="Pfam" id="PF00005"/>
    </source>
</evidence>
<organism evidence="7 8">
    <name type="scientific">Streptomyces marianii</name>
    <dbReference type="NCBI Taxonomy" id="1817406"/>
    <lineage>
        <taxon>Bacteria</taxon>
        <taxon>Bacillati</taxon>
        <taxon>Actinomycetota</taxon>
        <taxon>Actinomycetes</taxon>
        <taxon>Kitasatosporales</taxon>
        <taxon>Streptomycetaceae</taxon>
        <taxon>Streptomyces</taxon>
    </lineage>
</organism>